<reference evidence="2 3" key="1">
    <citation type="submission" date="2022-04" db="EMBL/GenBank/DDBJ databases">
        <title>Leucobacter sp. isolated from rhizosphere of garlic.</title>
        <authorList>
            <person name="Won M."/>
            <person name="Lee C.-M."/>
            <person name="Woen H.-Y."/>
            <person name="Kwon S.-W."/>
        </authorList>
    </citation>
    <scope>NUCLEOTIDE SEQUENCE [LARGE SCALE GENOMIC DNA]</scope>
    <source>
        <strain evidence="2 3">H21R-40</strain>
    </source>
</reference>
<evidence type="ECO:0000313" key="2">
    <source>
        <dbReference type="EMBL" id="UOQ57269.1"/>
    </source>
</evidence>
<name>A0ABY4FLX0_9MICO</name>
<accession>A0ABY4FLX0</accession>
<gene>
    <name evidence="2" type="ORF">MUN78_00010</name>
</gene>
<dbReference type="EMBL" id="CP095045">
    <property type="protein sequence ID" value="UOQ57269.1"/>
    <property type="molecule type" value="Genomic_DNA"/>
</dbReference>
<proteinExistence type="predicted"/>
<keyword evidence="3" id="KW-1185">Reference proteome</keyword>
<protein>
    <submittedName>
        <fullName evidence="2">Uncharacterized protein</fullName>
    </submittedName>
</protein>
<evidence type="ECO:0000256" key="1">
    <source>
        <dbReference type="SAM" id="MobiDB-lite"/>
    </source>
</evidence>
<evidence type="ECO:0000313" key="3">
    <source>
        <dbReference type="Proteomes" id="UP000831786"/>
    </source>
</evidence>
<organism evidence="2 3">
    <name type="scientific">Leucobacter allii</name>
    <dbReference type="NCBI Taxonomy" id="2932247"/>
    <lineage>
        <taxon>Bacteria</taxon>
        <taxon>Bacillati</taxon>
        <taxon>Actinomycetota</taxon>
        <taxon>Actinomycetes</taxon>
        <taxon>Micrococcales</taxon>
        <taxon>Microbacteriaceae</taxon>
        <taxon>Leucobacter</taxon>
    </lineage>
</organism>
<dbReference type="Gene3D" id="3.90.660.20">
    <property type="entry name" value="Protoporphyrinogen oxidase, mitochondrial, domain 2"/>
    <property type="match status" value="1"/>
</dbReference>
<dbReference type="RefSeq" id="WP_244727957.1">
    <property type="nucleotide sequence ID" value="NZ_CP095045.1"/>
</dbReference>
<feature type="region of interest" description="Disordered" evidence="1">
    <location>
        <begin position="34"/>
        <end position="54"/>
    </location>
</feature>
<dbReference type="Gene3D" id="1.10.3110.10">
    <property type="entry name" value="protoporphyrinogen ix oxidase, domain 3"/>
    <property type="match status" value="1"/>
</dbReference>
<feature type="region of interest" description="Disordered" evidence="1">
    <location>
        <begin position="261"/>
        <end position="295"/>
    </location>
</feature>
<dbReference type="Proteomes" id="UP000831786">
    <property type="component" value="Chromosome"/>
</dbReference>
<sequence length="516" mass="52163">MHDVYVIGDGLVELAAALELAEVGLRVRIAPSAERATGDRPPQWDPDGEPDAEGALAGLMNHAAAPLAASGPEHAGARPVSVAPEPVRLRGTRGGWAPQPEPAALGVPAVPLSERTIAILGNAGATRAYLDRVKPVLTVGKTHRFGDLVRSRMGRAALERLAQPLVRERFGVPAAEVDVAIAAPGLNEALTRVGSLSGAVLSLSERIVARETRVRPAGGWAELEAVLRERLALYGAEFAEHPVIGLSRIADAAAAGPGEAVEADAAGGGTDAVTPGPAGVAGPDAAGPSEFPAGPAGLSGADAGAAAAAGEARWRIVEGAADRAPGSGAGAEGGLDVGPGAGAPIERLARAVVLAGAHDGSAVRDRIDVDVEPDAGLAGADAVETVELPGGGAWSLRLRTPEPGRLRARFSGPARRSDAAAGEDPGAGDARLAELLDAAGLRRRGHGAVVREVVTAPAATVAEREARDADLEHRRAADPLRLEVGPRLHGGELAPAVADARLAAVLLRRRLTGIAD</sequence>